<accession>A0A9E7I5V4</accession>
<dbReference type="InterPro" id="IPR040324">
    <property type="entry name" value="WDR44/Dgr2"/>
</dbReference>
<dbReference type="PROSITE" id="PS50294">
    <property type="entry name" value="WD_REPEATS_REGION"/>
    <property type="match status" value="3"/>
</dbReference>
<dbReference type="AlphaFoldDB" id="A0A9E7I5V4"/>
<dbReference type="Proteomes" id="UP001055439">
    <property type="component" value="Chromosome 8"/>
</dbReference>
<sequence length="763" mass="85016">MCEIMAHGFMFREEEDDLFFEAREDISSVFDSCPSTPTKDDFLPEDQFVSRAPAGPLFEVWITSPDGVKERRDKFLRWMGMDPMSGWLRSSTSRDGQIQVEDEIQPDVDGIMSDFGSVPRGYDTEYNHSVSGRSREDASTSCEEVSEENSICRIKNSDDKVRSLHGVGSNKIYDQFKRSLGPLSFIQRLMDRQGNASIKSDISLRKKRIGWLCRLGSGGCIADRQGVECNPSSSNKDKSVIGKSGRVKVRPCSKWSKVLSAVYRGQDIKAHDGAILTMKFSTDGQYLASGGADAIVRVWRVMECERTNEISIPDYDPSCIYFTVNDSGKLTLVHADRLNKSKSKSRGMRTAADSACVVIPPAVFRLSEKPVHEFHGHVADVLDLSWSSNKHLLSSSEDKTVRLWQVGSDSCLKVFPHTNYVTCVQYNPIDENYFISGSIDGKVRIWDISGGQVVNWVHVGEIVTAICYRPDGKGLVVGTLTGNCCFYDASGDYLQIESQISLQRKKKSPSKRITGFQFCPRDHQTLMVTSADSCIRVFDGTDLVSKYKGFQNGRSQISASFTADGQHIISASEDSNVYVWSSHDAPISNHVKSRRSCERFFSSNCSIALTWHGFKSRNRISMTSEVFHSQQVNSDQAGGTKDESKGRLEDSNGNDTLYLSPSHGFALGHEFSKFMPKCSATWPEEKLPLNSAAPNLSKSHHNFLKTSCRNTAHAWGQVILTGGRDGWIRYSLVTLQQIVQGVPVAYCNKWQTGRSGEGRVTVR</sequence>
<reference evidence="5" key="1">
    <citation type="submission" date="2022-05" db="EMBL/GenBank/DDBJ databases">
        <title>The Musa troglodytarum L. genome provides insights into the mechanism of non-climacteric behaviour and enrichment of carotenoids.</title>
        <authorList>
            <person name="Wang J."/>
        </authorList>
    </citation>
    <scope>NUCLEOTIDE SEQUENCE</scope>
    <source>
        <tissue evidence="5">Leaf</tissue>
    </source>
</reference>
<feature type="repeat" description="WD" evidence="3">
    <location>
        <begin position="268"/>
        <end position="309"/>
    </location>
</feature>
<feature type="repeat" description="WD" evidence="3">
    <location>
        <begin position="374"/>
        <end position="414"/>
    </location>
</feature>
<keyword evidence="6" id="KW-1185">Reference proteome</keyword>
<dbReference type="PANTHER" id="PTHR14221">
    <property type="entry name" value="WD REPEAT DOMAIN 44"/>
    <property type="match status" value="1"/>
</dbReference>
<dbReference type="PROSITE" id="PS50082">
    <property type="entry name" value="WD_REPEATS_2"/>
    <property type="match status" value="4"/>
</dbReference>
<evidence type="ECO:0000313" key="5">
    <source>
        <dbReference type="EMBL" id="URE41997.1"/>
    </source>
</evidence>
<keyword evidence="2" id="KW-0677">Repeat</keyword>
<dbReference type="InterPro" id="IPR001680">
    <property type="entry name" value="WD40_rpt"/>
</dbReference>
<evidence type="ECO:0000256" key="2">
    <source>
        <dbReference type="ARBA" id="ARBA00022737"/>
    </source>
</evidence>
<keyword evidence="1 3" id="KW-0853">WD repeat</keyword>
<feature type="repeat" description="WD" evidence="3">
    <location>
        <begin position="414"/>
        <end position="456"/>
    </location>
</feature>
<feature type="repeat" description="WD" evidence="3">
    <location>
        <begin position="558"/>
        <end position="581"/>
    </location>
</feature>
<feature type="compositionally biased region" description="Basic and acidic residues" evidence="4">
    <location>
        <begin position="640"/>
        <end position="650"/>
    </location>
</feature>
<dbReference type="SUPFAM" id="SSF50978">
    <property type="entry name" value="WD40 repeat-like"/>
    <property type="match status" value="1"/>
</dbReference>
<gene>
    <name evidence="5" type="ORF">MUK42_17998</name>
</gene>
<organism evidence="5 6">
    <name type="scientific">Musa troglodytarum</name>
    <name type="common">fe'i banana</name>
    <dbReference type="NCBI Taxonomy" id="320322"/>
    <lineage>
        <taxon>Eukaryota</taxon>
        <taxon>Viridiplantae</taxon>
        <taxon>Streptophyta</taxon>
        <taxon>Embryophyta</taxon>
        <taxon>Tracheophyta</taxon>
        <taxon>Spermatophyta</taxon>
        <taxon>Magnoliopsida</taxon>
        <taxon>Liliopsida</taxon>
        <taxon>Zingiberales</taxon>
        <taxon>Musaceae</taxon>
        <taxon>Musa</taxon>
    </lineage>
</organism>
<dbReference type="CDD" id="cd00200">
    <property type="entry name" value="WD40"/>
    <property type="match status" value="1"/>
</dbReference>
<protein>
    <submittedName>
        <fullName evidence="5">WD domain, G-beta repeat</fullName>
    </submittedName>
</protein>
<evidence type="ECO:0000256" key="4">
    <source>
        <dbReference type="SAM" id="MobiDB-lite"/>
    </source>
</evidence>
<dbReference type="PRINTS" id="PR00320">
    <property type="entry name" value="GPROTEINBRPT"/>
</dbReference>
<proteinExistence type="predicted"/>
<dbReference type="EMBL" id="CP097510">
    <property type="protein sequence ID" value="URE41997.1"/>
    <property type="molecule type" value="Genomic_DNA"/>
</dbReference>
<dbReference type="Gene3D" id="2.130.10.10">
    <property type="entry name" value="YVTN repeat-like/Quinoprotein amine dehydrogenase"/>
    <property type="match status" value="1"/>
</dbReference>
<feature type="compositionally biased region" description="Polar residues" evidence="4">
    <location>
        <begin position="628"/>
        <end position="637"/>
    </location>
</feature>
<dbReference type="SMART" id="SM00320">
    <property type="entry name" value="WD40"/>
    <property type="match status" value="6"/>
</dbReference>
<evidence type="ECO:0000256" key="1">
    <source>
        <dbReference type="ARBA" id="ARBA00022574"/>
    </source>
</evidence>
<name>A0A9E7I5V4_9LILI</name>
<dbReference type="OrthoDB" id="408728at2759"/>
<dbReference type="PANTHER" id="PTHR14221:SF0">
    <property type="entry name" value="WD REPEAT-CONTAINING PROTEIN 44"/>
    <property type="match status" value="1"/>
</dbReference>
<dbReference type="InterPro" id="IPR020472">
    <property type="entry name" value="WD40_PAC1"/>
</dbReference>
<dbReference type="InterPro" id="IPR015943">
    <property type="entry name" value="WD40/YVTN_repeat-like_dom_sf"/>
</dbReference>
<dbReference type="Pfam" id="PF00400">
    <property type="entry name" value="WD40"/>
    <property type="match status" value="4"/>
</dbReference>
<feature type="region of interest" description="Disordered" evidence="4">
    <location>
        <begin position="628"/>
        <end position="653"/>
    </location>
</feature>
<evidence type="ECO:0000313" key="6">
    <source>
        <dbReference type="Proteomes" id="UP001055439"/>
    </source>
</evidence>
<evidence type="ECO:0000256" key="3">
    <source>
        <dbReference type="PROSITE-ProRule" id="PRU00221"/>
    </source>
</evidence>
<dbReference type="InterPro" id="IPR036322">
    <property type="entry name" value="WD40_repeat_dom_sf"/>
</dbReference>